<evidence type="ECO:0000313" key="3">
    <source>
        <dbReference type="EMBL" id="OBY11303.1"/>
    </source>
</evidence>
<proteinExistence type="inferred from homology"/>
<dbReference type="EMBL" id="MAPZ01000016">
    <property type="protein sequence ID" value="OBY11303.1"/>
    <property type="molecule type" value="Genomic_DNA"/>
</dbReference>
<sequence length="209" mass="24400">MSIIKRFTNIMTSNINSILTKEDAPEKLVNEYLRKIEDDLGSIRSEVETCITEEKRMKRSLNECRDEITKAERYLRRAQDDRDSSRESEFLDKINELKVKESKLVSDYNVILDNSNKMKQMEEKLTKDINTLKERMNTIKNTLDSAKVIEERNLPGKNGGSIEDKVSKLEEEADKKLFNAKALEELNDLSSDKAEEEELKRLFDELEKE</sequence>
<dbReference type="eggNOG" id="COG1842">
    <property type="taxonomic scope" value="Bacteria"/>
</dbReference>
<gene>
    <name evidence="3" type="ORF">CP373A1_07350</name>
</gene>
<evidence type="ECO:0008006" key="5">
    <source>
        <dbReference type="Google" id="ProtNLM"/>
    </source>
</evidence>
<accession>A0A174VGW9</accession>
<comment type="similarity">
    <text evidence="1">Belongs to the PspA/Vipp/IM30 family.</text>
</comment>
<dbReference type="AlphaFoldDB" id="A0A174VGW9"/>
<dbReference type="OrthoDB" id="9779630at2"/>
<dbReference type="Pfam" id="PF04012">
    <property type="entry name" value="PspA_IM30"/>
    <property type="match status" value="1"/>
</dbReference>
<dbReference type="RefSeq" id="WP_051195907.1">
    <property type="nucleotide sequence ID" value="NZ_CABJAZ010000004.1"/>
</dbReference>
<organism evidence="3 4">
    <name type="scientific">Clostridium paraputrificum</name>
    <dbReference type="NCBI Taxonomy" id="29363"/>
    <lineage>
        <taxon>Bacteria</taxon>
        <taxon>Bacillati</taxon>
        <taxon>Bacillota</taxon>
        <taxon>Clostridia</taxon>
        <taxon>Eubacteriales</taxon>
        <taxon>Clostridiaceae</taxon>
        <taxon>Clostridium</taxon>
    </lineage>
</organism>
<reference evidence="3 4" key="1">
    <citation type="submission" date="2016-06" db="EMBL/GenBank/DDBJ databases">
        <authorList>
            <person name="Kjaerup R.B."/>
            <person name="Dalgaard T.S."/>
            <person name="Juul-Madsen H.R."/>
        </authorList>
    </citation>
    <scope>NUCLEOTIDE SEQUENCE [LARGE SCALE GENOMIC DNA]</scope>
    <source>
        <strain evidence="3 4">373-A1</strain>
    </source>
</reference>
<comment type="caution">
    <text evidence="3">The sequence shown here is derived from an EMBL/GenBank/DDBJ whole genome shotgun (WGS) entry which is preliminary data.</text>
</comment>
<dbReference type="Proteomes" id="UP000092714">
    <property type="component" value="Unassembled WGS sequence"/>
</dbReference>
<feature type="coiled-coil region" evidence="2">
    <location>
        <begin position="115"/>
        <end position="142"/>
    </location>
</feature>
<evidence type="ECO:0000313" key="4">
    <source>
        <dbReference type="Proteomes" id="UP000092714"/>
    </source>
</evidence>
<dbReference type="InterPro" id="IPR007157">
    <property type="entry name" value="PspA_VIPP1"/>
</dbReference>
<keyword evidence="4" id="KW-1185">Reference proteome</keyword>
<dbReference type="GeneID" id="42777705"/>
<protein>
    <recommendedName>
        <fullName evidence="5">Phage shock protein A</fullName>
    </recommendedName>
</protein>
<dbReference type="PANTHER" id="PTHR31088">
    <property type="entry name" value="MEMBRANE-ASSOCIATED PROTEIN VIPP1, CHLOROPLASTIC"/>
    <property type="match status" value="1"/>
</dbReference>
<evidence type="ECO:0000256" key="1">
    <source>
        <dbReference type="ARBA" id="ARBA00043985"/>
    </source>
</evidence>
<keyword evidence="2" id="KW-0175">Coiled coil</keyword>
<name>A0A174VGW9_9CLOT</name>
<evidence type="ECO:0000256" key="2">
    <source>
        <dbReference type="SAM" id="Coils"/>
    </source>
</evidence>
<dbReference type="PANTHER" id="PTHR31088:SF6">
    <property type="entry name" value="PHAGE SHOCK PROTEIN A"/>
    <property type="match status" value="1"/>
</dbReference>
<feature type="coiled-coil region" evidence="2">
    <location>
        <begin position="166"/>
        <end position="209"/>
    </location>
</feature>